<sequence>MSNVLISDREQFQLGSLSHYLNQRCARYRDLPQFPDVAPDPSVRNTLQVDHICNDVRIAHEADVEEEEEDEEEDEDEEDFYSDDDEESDVEQTDEEHEGAEAEVIYDRTFLQFRRTITGNLDLLLDLNFDPLPVTAGTVVEAKLLKKSFVPLLSHAAWPVGVAVDLCFPREGKSPFSSSMCTVLLKFTNRSDVTSPVITATPKAADEALTSGSVEVEELAPGEETVKKIAIDFGDSKRSFDWVINAQNTGNDVTVTIEAPMGEQIEPLAMSEEQFINAVLRLSGMQEHCGHLKKPLKPNELYEIANCTNVTGSEVHFCAQTLSKKQQVLIALEPKQVHVHCENIVLASLLCDDIVKKSTHIAASC</sequence>
<dbReference type="Pfam" id="PF14796">
    <property type="entry name" value="AP3B1_C"/>
    <property type="match status" value="1"/>
</dbReference>
<evidence type="ECO:0000313" key="5">
    <source>
        <dbReference type="WBParaSite" id="GPUH_0002360901-mRNA-1"/>
    </source>
</evidence>
<feature type="compositionally biased region" description="Acidic residues" evidence="1">
    <location>
        <begin position="63"/>
        <end position="98"/>
    </location>
</feature>
<evidence type="ECO:0000256" key="1">
    <source>
        <dbReference type="SAM" id="MobiDB-lite"/>
    </source>
</evidence>
<organism evidence="5">
    <name type="scientific">Gongylonema pulchrum</name>
    <dbReference type="NCBI Taxonomy" id="637853"/>
    <lineage>
        <taxon>Eukaryota</taxon>
        <taxon>Metazoa</taxon>
        <taxon>Ecdysozoa</taxon>
        <taxon>Nematoda</taxon>
        <taxon>Chromadorea</taxon>
        <taxon>Rhabditida</taxon>
        <taxon>Spirurina</taxon>
        <taxon>Spiruromorpha</taxon>
        <taxon>Spiruroidea</taxon>
        <taxon>Gongylonematidae</taxon>
        <taxon>Gongylonema</taxon>
    </lineage>
</organism>
<dbReference type="WBParaSite" id="GPUH_0002360901-mRNA-1">
    <property type="protein sequence ID" value="GPUH_0002360901-mRNA-1"/>
    <property type="gene ID" value="GPUH_0002360901"/>
</dbReference>
<dbReference type="InterPro" id="IPR029390">
    <property type="entry name" value="AP3B_C"/>
</dbReference>
<dbReference type="SMART" id="SM01355">
    <property type="entry name" value="AP3B1_C"/>
    <property type="match status" value="1"/>
</dbReference>
<keyword evidence="4" id="KW-1185">Reference proteome</keyword>
<accession>A0A183ERI8</accession>
<proteinExistence type="predicted"/>
<feature type="domain" description="AP-3 complex subunit beta C-terminal" evidence="2">
    <location>
        <begin position="117"/>
        <end position="238"/>
    </location>
</feature>
<dbReference type="EMBL" id="UYRT01098260">
    <property type="protein sequence ID" value="VDN41670.1"/>
    <property type="molecule type" value="Genomic_DNA"/>
</dbReference>
<feature type="region of interest" description="Disordered" evidence="1">
    <location>
        <begin position="60"/>
        <end position="101"/>
    </location>
</feature>
<evidence type="ECO:0000313" key="4">
    <source>
        <dbReference type="Proteomes" id="UP000271098"/>
    </source>
</evidence>
<dbReference type="InterPro" id="IPR056314">
    <property type="entry name" value="AP3B1/2_C"/>
</dbReference>
<protein>
    <submittedName>
        <fullName evidence="5">AP3B1_C domain-containing protein</fullName>
    </submittedName>
</protein>
<dbReference type="Pfam" id="PF24080">
    <property type="entry name" value="AP3B1_C_2"/>
    <property type="match status" value="1"/>
</dbReference>
<reference evidence="5" key="1">
    <citation type="submission" date="2016-06" db="UniProtKB">
        <authorList>
            <consortium name="WormBaseParasite"/>
        </authorList>
    </citation>
    <scope>IDENTIFICATION</scope>
</reference>
<dbReference type="OrthoDB" id="302453at2759"/>
<name>A0A183ERI8_9BILA</name>
<gene>
    <name evidence="3" type="ORF">GPUH_LOCUS23580</name>
</gene>
<dbReference type="AlphaFoldDB" id="A0A183ERI8"/>
<evidence type="ECO:0000313" key="3">
    <source>
        <dbReference type="EMBL" id="VDN41670.1"/>
    </source>
</evidence>
<dbReference type="Proteomes" id="UP000271098">
    <property type="component" value="Unassembled WGS sequence"/>
</dbReference>
<reference evidence="3 4" key="2">
    <citation type="submission" date="2018-11" db="EMBL/GenBank/DDBJ databases">
        <authorList>
            <consortium name="Pathogen Informatics"/>
        </authorList>
    </citation>
    <scope>NUCLEOTIDE SEQUENCE [LARGE SCALE GENOMIC DNA]</scope>
</reference>
<evidence type="ECO:0000259" key="2">
    <source>
        <dbReference type="SMART" id="SM01355"/>
    </source>
</evidence>